<gene>
    <name evidence="1" type="primary">WBGene00274406</name>
</gene>
<dbReference type="EnsemblMetazoa" id="PPA36037.1">
    <property type="protein sequence ID" value="PPA36037.1"/>
    <property type="gene ID" value="WBGene00274406"/>
</dbReference>
<reference evidence="1" key="2">
    <citation type="submission" date="2022-06" db="UniProtKB">
        <authorList>
            <consortium name="EnsemblMetazoa"/>
        </authorList>
    </citation>
    <scope>IDENTIFICATION</scope>
    <source>
        <strain evidence="1">PS312</strain>
    </source>
</reference>
<proteinExistence type="predicted"/>
<dbReference type="Proteomes" id="UP000005239">
    <property type="component" value="Unassembled WGS sequence"/>
</dbReference>
<dbReference type="PANTHER" id="PTHR45830:SF15">
    <property type="entry name" value="SERPENTINE RECEPTOR, CLASS I"/>
    <property type="match status" value="1"/>
</dbReference>
<sequence>MVANSSLRYGFDWDRDYLIGISMQYQFYLQFFSLLLHPIMQYLLIFENKCMRLEIRVLHACTHFKFSTLLASIMPIQTYREFEIHMISQTFQHVVSVSTHPQRVVHLLRLSTPYAALYCEGPLCRAGMNKQILAITADRLACQVDKLVQIHGKLRGRTMDEPGRENEIEEME</sequence>
<organism evidence="1 2">
    <name type="scientific">Pristionchus pacificus</name>
    <name type="common">Parasitic nematode worm</name>
    <dbReference type="NCBI Taxonomy" id="54126"/>
    <lineage>
        <taxon>Eukaryota</taxon>
        <taxon>Metazoa</taxon>
        <taxon>Ecdysozoa</taxon>
        <taxon>Nematoda</taxon>
        <taxon>Chromadorea</taxon>
        <taxon>Rhabditida</taxon>
        <taxon>Rhabditina</taxon>
        <taxon>Diplogasteromorpha</taxon>
        <taxon>Diplogasteroidea</taxon>
        <taxon>Neodiplogasteridae</taxon>
        <taxon>Pristionchus</taxon>
    </lineage>
</organism>
<protein>
    <submittedName>
        <fullName evidence="1">Uncharacterized protein</fullName>
    </submittedName>
</protein>
<reference evidence="2" key="1">
    <citation type="journal article" date="2008" name="Nat. Genet.">
        <title>The Pristionchus pacificus genome provides a unique perspective on nematode lifestyle and parasitism.</title>
        <authorList>
            <person name="Dieterich C."/>
            <person name="Clifton S.W."/>
            <person name="Schuster L.N."/>
            <person name="Chinwalla A."/>
            <person name="Delehaunty K."/>
            <person name="Dinkelacker I."/>
            <person name="Fulton L."/>
            <person name="Fulton R."/>
            <person name="Godfrey J."/>
            <person name="Minx P."/>
            <person name="Mitreva M."/>
            <person name="Roeseler W."/>
            <person name="Tian H."/>
            <person name="Witte H."/>
            <person name="Yang S.P."/>
            <person name="Wilson R.K."/>
            <person name="Sommer R.J."/>
        </authorList>
    </citation>
    <scope>NUCLEOTIDE SEQUENCE [LARGE SCALE GENOMIC DNA]</scope>
    <source>
        <strain evidence="2">PS312</strain>
    </source>
</reference>
<evidence type="ECO:0000313" key="1">
    <source>
        <dbReference type="EnsemblMetazoa" id="PPA36037.1"/>
    </source>
</evidence>
<name>A0A2A6BNV3_PRIPA</name>
<dbReference type="PANTHER" id="PTHR45830">
    <property type="entry name" value="SERPENTINE RECEPTOR, CLASS I"/>
    <property type="match status" value="1"/>
</dbReference>
<dbReference type="AlphaFoldDB" id="A0A2A6BNV3"/>
<keyword evidence="2" id="KW-1185">Reference proteome</keyword>
<accession>A0A8R1UMK2</accession>
<accession>A0A2A6BNV3</accession>
<evidence type="ECO:0000313" key="2">
    <source>
        <dbReference type="Proteomes" id="UP000005239"/>
    </source>
</evidence>